<gene>
    <name evidence="3" type="ORF">DLJ46_18655</name>
</gene>
<sequence length="74" mass="8112">MVSAGRSHSLQGQHAQGGLGDHEASSSDARERHSMTTARTRMVTGILLLILLLLVVLGVFGWVLWEFSQSMDFD</sequence>
<comment type="caution">
    <text evidence="3">The sequence shown here is derived from an EMBL/GenBank/DDBJ whole genome shotgun (WGS) entry which is preliminary data.</text>
</comment>
<proteinExistence type="predicted"/>
<dbReference type="AlphaFoldDB" id="A0A317JZP4"/>
<keyword evidence="2" id="KW-1133">Transmembrane helix</keyword>
<organism evidence="3 4">
    <name type="scientific">Micromonospora globispora</name>
    <dbReference type="NCBI Taxonomy" id="1450148"/>
    <lineage>
        <taxon>Bacteria</taxon>
        <taxon>Bacillati</taxon>
        <taxon>Actinomycetota</taxon>
        <taxon>Actinomycetes</taxon>
        <taxon>Micromonosporales</taxon>
        <taxon>Micromonosporaceae</taxon>
        <taxon>Micromonospora</taxon>
    </lineage>
</organism>
<dbReference type="RefSeq" id="WP_109945923.1">
    <property type="nucleotide sequence ID" value="NZ_QGGF01000361.1"/>
</dbReference>
<keyword evidence="4" id="KW-1185">Reference proteome</keyword>
<feature type="compositionally biased region" description="Polar residues" evidence="1">
    <location>
        <begin position="1"/>
        <end position="14"/>
    </location>
</feature>
<feature type="region of interest" description="Disordered" evidence="1">
    <location>
        <begin position="1"/>
        <end position="35"/>
    </location>
</feature>
<accession>A0A317JZP4</accession>
<name>A0A317JZP4_9ACTN</name>
<protein>
    <submittedName>
        <fullName evidence="3">Uncharacterized protein</fullName>
    </submittedName>
</protein>
<evidence type="ECO:0000256" key="2">
    <source>
        <dbReference type="SAM" id="Phobius"/>
    </source>
</evidence>
<evidence type="ECO:0000313" key="4">
    <source>
        <dbReference type="Proteomes" id="UP000245683"/>
    </source>
</evidence>
<evidence type="ECO:0000313" key="3">
    <source>
        <dbReference type="EMBL" id="PWU46267.1"/>
    </source>
</evidence>
<evidence type="ECO:0000256" key="1">
    <source>
        <dbReference type="SAM" id="MobiDB-lite"/>
    </source>
</evidence>
<dbReference type="Proteomes" id="UP000245683">
    <property type="component" value="Unassembled WGS sequence"/>
</dbReference>
<keyword evidence="2" id="KW-0472">Membrane</keyword>
<dbReference type="EMBL" id="QGSV01000223">
    <property type="protein sequence ID" value="PWU46267.1"/>
    <property type="molecule type" value="Genomic_DNA"/>
</dbReference>
<keyword evidence="2" id="KW-0812">Transmembrane</keyword>
<feature type="compositionally biased region" description="Basic and acidic residues" evidence="1">
    <location>
        <begin position="20"/>
        <end position="34"/>
    </location>
</feature>
<reference evidence="4" key="1">
    <citation type="submission" date="2018-05" db="EMBL/GenBank/DDBJ databases">
        <title>Micromonospora globispora sp. nov. and Micromonospora rugosa sp. nov., isolated from marine sediment.</title>
        <authorList>
            <person name="Carro L."/>
            <person name="Aysel V."/>
            <person name="Cetin D."/>
            <person name="Igual J.M."/>
            <person name="Klenk H.-P."/>
            <person name="Trujillo M.E."/>
            <person name="Sahin N."/>
        </authorList>
    </citation>
    <scope>NUCLEOTIDE SEQUENCE [LARGE SCALE GENOMIC DNA]</scope>
    <source>
        <strain evidence="4">S2904</strain>
    </source>
</reference>
<feature type="transmembrane region" description="Helical" evidence="2">
    <location>
        <begin position="42"/>
        <end position="65"/>
    </location>
</feature>